<feature type="domain" description="Amidohydrolase-related" evidence="1">
    <location>
        <begin position="57"/>
        <end position="389"/>
    </location>
</feature>
<dbReference type="Gene3D" id="3.20.20.140">
    <property type="entry name" value="Metal-dependent hydrolases"/>
    <property type="match status" value="1"/>
</dbReference>
<keyword evidence="2" id="KW-0378">Hydrolase</keyword>
<accession>A0A4V2S4R4</accession>
<evidence type="ECO:0000313" key="3">
    <source>
        <dbReference type="Proteomes" id="UP000295573"/>
    </source>
</evidence>
<reference evidence="2 3" key="1">
    <citation type="journal article" date="2015" name="Stand. Genomic Sci.">
        <title>Genomic Encyclopedia of Bacterial and Archaeal Type Strains, Phase III: the genomes of soil and plant-associated and newly described type strains.</title>
        <authorList>
            <person name="Whitman W.B."/>
            <person name="Woyke T."/>
            <person name="Klenk H.P."/>
            <person name="Zhou Y."/>
            <person name="Lilburn T.G."/>
            <person name="Beck B.J."/>
            <person name="De Vos P."/>
            <person name="Vandamme P."/>
            <person name="Eisen J.A."/>
            <person name="Garrity G."/>
            <person name="Hugenholtz P."/>
            <person name="Kyrpides N.C."/>
        </authorList>
    </citation>
    <scope>NUCLEOTIDE SEQUENCE [LARGE SCALE GENOMIC DNA]</scope>
    <source>
        <strain evidence="2 3">VKM Ac-2541</strain>
    </source>
</reference>
<dbReference type="SUPFAM" id="SSF51556">
    <property type="entry name" value="Metallo-dependent hydrolases"/>
    <property type="match status" value="1"/>
</dbReference>
<dbReference type="Proteomes" id="UP000295573">
    <property type="component" value="Unassembled WGS sequence"/>
</dbReference>
<gene>
    <name evidence="2" type="ORF">EV646_103228</name>
</gene>
<comment type="caution">
    <text evidence="2">The sequence shown here is derived from an EMBL/GenBank/DDBJ whole genome shotgun (WGS) entry which is preliminary data.</text>
</comment>
<dbReference type="AlphaFoldDB" id="A0A4V2S4R4"/>
<dbReference type="PANTHER" id="PTHR43794:SF5">
    <property type="entry name" value="CHLOROHYDROLASE FAMILY PROTEIN"/>
    <property type="match status" value="1"/>
</dbReference>
<name>A0A4V2S4R4_9ACTN</name>
<dbReference type="RefSeq" id="WP_132146824.1">
    <property type="nucleotide sequence ID" value="NZ_SLWR01000003.1"/>
</dbReference>
<sequence>MRRLLRGGVVIDTEPEVVARPETDVLIEDGRIAAVGPDLIADAEAADVEVVDATERIVLPGFVDTHRHLWQTALRGSTVDADLGVYLEQVIGKYGSRFRAEDVAAGNLVGALECLNAGITTVQDYLHVQSSQEHADAALDALRSSGIRAVFGYGPSPLSGQPVDPDGMRRIMDRSSERITMAVAAIGPSYAPFEVVRADWDLADSLGVPVAVHISSSAVSVDPITRLRDAGLLRPNTLYVHGNNLPDSEFKLIAESGAAVSVTPSVEARMEMGDQLAGRLHAIGVNFGLGIDVVTSGSGDMFSAMHALLALGYKTFTAADVLRIATLEGARALGLTDVGSFAIGNKADVVLLRRTDINLVGGLHDPIATVVTAAHPGNVDTVLVSGTAVKRDGSLVSASLPAAVDALTESAAYLTLQQ</sequence>
<dbReference type="Pfam" id="PF01979">
    <property type="entry name" value="Amidohydro_1"/>
    <property type="match status" value="1"/>
</dbReference>
<dbReference type="InterPro" id="IPR011059">
    <property type="entry name" value="Metal-dep_hydrolase_composite"/>
</dbReference>
<protein>
    <submittedName>
        <fullName evidence="2">Cytosine/adenosine deaminase-related metal-dependent hydrolase</fullName>
    </submittedName>
</protein>
<dbReference type="OrthoDB" id="3189065at2"/>
<keyword evidence="3" id="KW-1185">Reference proteome</keyword>
<evidence type="ECO:0000313" key="2">
    <source>
        <dbReference type="EMBL" id="TCO49250.1"/>
    </source>
</evidence>
<dbReference type="InterPro" id="IPR006680">
    <property type="entry name" value="Amidohydro-rel"/>
</dbReference>
<dbReference type="InterPro" id="IPR032466">
    <property type="entry name" value="Metal_Hydrolase"/>
</dbReference>
<dbReference type="PANTHER" id="PTHR43794">
    <property type="entry name" value="AMINOHYDROLASE SSNA-RELATED"/>
    <property type="match status" value="1"/>
</dbReference>
<dbReference type="InterPro" id="IPR050287">
    <property type="entry name" value="MTA/SAH_deaminase"/>
</dbReference>
<dbReference type="EMBL" id="SLWR01000003">
    <property type="protein sequence ID" value="TCO49250.1"/>
    <property type="molecule type" value="Genomic_DNA"/>
</dbReference>
<dbReference type="GO" id="GO:0016810">
    <property type="term" value="F:hydrolase activity, acting on carbon-nitrogen (but not peptide) bonds"/>
    <property type="evidence" value="ECO:0007669"/>
    <property type="project" value="InterPro"/>
</dbReference>
<proteinExistence type="predicted"/>
<organism evidence="2 3">
    <name type="scientific">Kribbella antiqua</name>
    <dbReference type="NCBI Taxonomy" id="2512217"/>
    <lineage>
        <taxon>Bacteria</taxon>
        <taxon>Bacillati</taxon>
        <taxon>Actinomycetota</taxon>
        <taxon>Actinomycetes</taxon>
        <taxon>Propionibacteriales</taxon>
        <taxon>Kribbellaceae</taxon>
        <taxon>Kribbella</taxon>
    </lineage>
</organism>
<dbReference type="SUPFAM" id="SSF51338">
    <property type="entry name" value="Composite domain of metallo-dependent hydrolases"/>
    <property type="match status" value="2"/>
</dbReference>
<dbReference type="Gene3D" id="2.30.40.10">
    <property type="entry name" value="Urease, subunit C, domain 1"/>
    <property type="match status" value="1"/>
</dbReference>
<evidence type="ECO:0000259" key="1">
    <source>
        <dbReference type="Pfam" id="PF01979"/>
    </source>
</evidence>
<dbReference type="NCBIfam" id="NF006056">
    <property type="entry name" value="PRK08204.1"/>
    <property type="match status" value="1"/>
</dbReference>